<keyword evidence="4 11" id="KW-0547">Nucleotide-binding</keyword>
<dbReference type="GO" id="GO:0141153">
    <property type="term" value="F:glycerol-3-phosphate dehydrogenase (NADP+) activity"/>
    <property type="evidence" value="ECO:0007669"/>
    <property type="project" value="RHEA"/>
</dbReference>
<feature type="binding site" evidence="11">
    <location>
        <position position="226"/>
    </location>
    <ligand>
        <name>sn-glycerol 3-phosphate</name>
        <dbReference type="ChEBI" id="CHEBI:57597"/>
    </ligand>
</feature>
<evidence type="ECO:0000256" key="4">
    <source>
        <dbReference type="ARBA" id="ARBA00022741"/>
    </source>
</evidence>
<evidence type="ECO:0000256" key="7">
    <source>
        <dbReference type="ARBA" id="ARBA00023027"/>
    </source>
</evidence>
<dbReference type="SUPFAM" id="SSF51735">
    <property type="entry name" value="NAD(P)-binding Rossmann-fold domains"/>
    <property type="match status" value="1"/>
</dbReference>
<keyword evidence="7 11" id="KW-0520">NAD</keyword>
<evidence type="ECO:0000259" key="16">
    <source>
        <dbReference type="Pfam" id="PF07479"/>
    </source>
</evidence>
<dbReference type="InterPro" id="IPR008927">
    <property type="entry name" value="6-PGluconate_DH-like_C_sf"/>
</dbReference>
<dbReference type="GO" id="GO:0046167">
    <property type="term" value="P:glycerol-3-phosphate biosynthetic process"/>
    <property type="evidence" value="ECO:0007669"/>
    <property type="project" value="UniProtKB-UniRule"/>
</dbReference>
<feature type="binding site" evidence="11">
    <location>
        <position position="225"/>
    </location>
    <ligand>
        <name>sn-glycerol 3-phosphate</name>
        <dbReference type="ChEBI" id="CHEBI:57597"/>
    </ligand>
</feature>
<evidence type="ECO:0000313" key="17">
    <source>
        <dbReference type="EMBL" id="PSM52625.1"/>
    </source>
</evidence>
<dbReference type="SUPFAM" id="SSF48179">
    <property type="entry name" value="6-phosphogluconate dehydrogenase C-terminal domain-like"/>
    <property type="match status" value="1"/>
</dbReference>
<evidence type="ECO:0000256" key="5">
    <source>
        <dbReference type="ARBA" id="ARBA00022857"/>
    </source>
</evidence>
<evidence type="ECO:0000256" key="9">
    <source>
        <dbReference type="ARBA" id="ARBA00023209"/>
    </source>
</evidence>
<keyword evidence="9 11" id="KW-0594">Phospholipid biosynthesis</keyword>
<dbReference type="PANTHER" id="PTHR11728:SF1">
    <property type="entry name" value="GLYCEROL-3-PHOSPHATE DEHYDROGENASE [NAD(+)] 2, CHLOROPLASTIC"/>
    <property type="match status" value="1"/>
</dbReference>
<dbReference type="PANTHER" id="PTHR11728">
    <property type="entry name" value="GLYCEROL-3-PHOSPHATE DEHYDROGENASE"/>
    <property type="match status" value="1"/>
</dbReference>
<dbReference type="GO" id="GO:0006650">
    <property type="term" value="P:glycerophospholipid metabolic process"/>
    <property type="evidence" value="ECO:0007669"/>
    <property type="project" value="UniProtKB-UniRule"/>
</dbReference>
<comment type="subcellular location">
    <subcellularLocation>
        <location evidence="11">Cytoplasm</location>
    </subcellularLocation>
</comment>
<dbReference type="PROSITE" id="PS00957">
    <property type="entry name" value="NAD_G3PDH"/>
    <property type="match status" value="1"/>
</dbReference>
<dbReference type="Proteomes" id="UP000240535">
    <property type="component" value="Unassembled WGS sequence"/>
</dbReference>
<comment type="pathway">
    <text evidence="11">Membrane lipid metabolism; glycerophospholipid metabolism.</text>
</comment>
<evidence type="ECO:0000256" key="6">
    <source>
        <dbReference type="ARBA" id="ARBA00023002"/>
    </source>
</evidence>
<feature type="domain" description="Glycerol-3-phosphate dehydrogenase NAD-dependent N-terminal" evidence="15">
    <location>
        <begin position="37"/>
        <end position="132"/>
    </location>
</feature>
<evidence type="ECO:0000256" key="14">
    <source>
        <dbReference type="PIRSR" id="PIRSR000114-3"/>
    </source>
</evidence>
<comment type="caution">
    <text evidence="17">The sequence shown here is derived from an EMBL/GenBank/DDBJ whole genome shotgun (WGS) entry which is preliminary data.</text>
</comment>
<comment type="similarity">
    <text evidence="1 11">Belongs to the NAD-dependent glycerol-3-phosphate dehydrogenase family.</text>
</comment>
<dbReference type="Gene3D" id="3.40.50.720">
    <property type="entry name" value="NAD(P)-binding Rossmann-like Domain"/>
    <property type="match status" value="1"/>
</dbReference>
<dbReference type="NCBIfam" id="NF000942">
    <property type="entry name" value="PRK00094.1-4"/>
    <property type="match status" value="1"/>
</dbReference>
<evidence type="ECO:0000256" key="13">
    <source>
        <dbReference type="PIRSR" id="PIRSR000114-2"/>
    </source>
</evidence>
<dbReference type="UniPathway" id="UPA00940"/>
<dbReference type="FunFam" id="1.10.1040.10:FF:000025">
    <property type="entry name" value="Glycerol-3-phosphate dehydrogenase [NAD(P)+]"/>
    <property type="match status" value="1"/>
</dbReference>
<feature type="binding site" evidence="14">
    <location>
        <position position="226"/>
    </location>
    <ligand>
        <name>NAD(+)</name>
        <dbReference type="ChEBI" id="CHEBI:57540"/>
    </ligand>
</feature>
<name>A0A2P8R290_9BACT</name>
<dbReference type="GO" id="GO:0005975">
    <property type="term" value="P:carbohydrate metabolic process"/>
    <property type="evidence" value="ECO:0007669"/>
    <property type="project" value="InterPro"/>
</dbReference>
<evidence type="ECO:0000256" key="10">
    <source>
        <dbReference type="ARBA" id="ARBA00023264"/>
    </source>
</evidence>
<feature type="active site" description="Proton acceptor" evidence="11 12">
    <location>
        <position position="162"/>
    </location>
</feature>
<feature type="binding site" evidence="11">
    <location>
        <position position="12"/>
    </location>
    <ligand>
        <name>NADPH</name>
        <dbReference type="ChEBI" id="CHEBI:57783"/>
    </ligand>
</feature>
<feature type="binding site" evidence="11">
    <location>
        <position position="80"/>
    </location>
    <ligand>
        <name>sn-glycerol 3-phosphate</name>
        <dbReference type="ChEBI" id="CHEBI:57597"/>
    </ligand>
</feature>
<feature type="binding site" evidence="11">
    <location>
        <position position="252"/>
    </location>
    <ligand>
        <name>NADPH</name>
        <dbReference type="ChEBI" id="CHEBI:57783"/>
    </ligand>
</feature>
<reference evidence="18" key="1">
    <citation type="submission" date="2017-10" db="EMBL/GenBank/DDBJ databases">
        <title>Campylobacter species from seals.</title>
        <authorList>
            <person name="Gilbert M.J."/>
            <person name="Zomer A.L."/>
            <person name="Timmerman A.J."/>
            <person name="Duim B."/>
            <person name="Wagenaar J.A."/>
        </authorList>
    </citation>
    <scope>NUCLEOTIDE SEQUENCE [LARGE SCALE GENOMIC DNA]</scope>
    <source>
        <strain evidence="18">17S00004-5</strain>
    </source>
</reference>
<feature type="binding site" evidence="11">
    <location>
        <position position="34"/>
    </location>
    <ligand>
        <name>NADPH</name>
        <dbReference type="ChEBI" id="CHEBI:57783"/>
    </ligand>
</feature>
<feature type="binding site" evidence="13">
    <location>
        <position position="80"/>
    </location>
    <ligand>
        <name>substrate</name>
    </ligand>
</feature>
<protein>
    <recommendedName>
        <fullName evidence="11">Glycerol-3-phosphate dehydrogenase [NAD(P)+]</fullName>
        <ecNumber evidence="11">1.1.1.94</ecNumber>
    </recommendedName>
    <alternativeName>
        <fullName evidence="11">NAD(P)(+)-dependent glycerol-3-phosphate dehydrogenase</fullName>
    </alternativeName>
    <alternativeName>
        <fullName evidence="11">NAD(P)H-dependent dihydroxyacetone-phosphate reductase</fullName>
    </alternativeName>
</protein>
<feature type="binding site" evidence="11">
    <location>
        <position position="80"/>
    </location>
    <ligand>
        <name>NADPH</name>
        <dbReference type="ChEBI" id="CHEBI:57783"/>
    </ligand>
</feature>
<comment type="catalytic activity">
    <reaction evidence="11">
        <text>sn-glycerol 3-phosphate + NAD(+) = dihydroxyacetone phosphate + NADH + H(+)</text>
        <dbReference type="Rhea" id="RHEA:11092"/>
        <dbReference type="ChEBI" id="CHEBI:15378"/>
        <dbReference type="ChEBI" id="CHEBI:57540"/>
        <dbReference type="ChEBI" id="CHEBI:57597"/>
        <dbReference type="ChEBI" id="CHEBI:57642"/>
        <dbReference type="ChEBI" id="CHEBI:57945"/>
        <dbReference type="EC" id="1.1.1.94"/>
    </reaction>
</comment>
<gene>
    <name evidence="11" type="primary">gpsA</name>
    <name evidence="17" type="ORF">CQ405_02530</name>
</gene>
<dbReference type="GO" id="GO:0051287">
    <property type="term" value="F:NAD binding"/>
    <property type="evidence" value="ECO:0007669"/>
    <property type="project" value="InterPro"/>
</dbReference>
<dbReference type="InterPro" id="IPR006168">
    <property type="entry name" value="G3P_DH_NAD-dep"/>
</dbReference>
<comment type="function">
    <text evidence="11">Catalyzes the reduction of the glycolytic intermediate dihydroxyacetone phosphate (DHAP) to sn-glycerol 3-phosphate (G3P), the key precursor for phospholipid synthesis.</text>
</comment>
<dbReference type="EC" id="1.1.1.94" evidence="11"/>
<evidence type="ECO:0000256" key="1">
    <source>
        <dbReference type="ARBA" id="ARBA00011009"/>
    </source>
</evidence>
<feature type="binding site" evidence="14">
    <location>
        <position position="112"/>
    </location>
    <ligand>
        <name>NAD(+)</name>
        <dbReference type="ChEBI" id="CHEBI:57540"/>
    </ligand>
</feature>
<keyword evidence="2 11" id="KW-0963">Cytoplasm</keyword>
<dbReference type="GO" id="GO:0008654">
    <property type="term" value="P:phospholipid biosynthetic process"/>
    <property type="evidence" value="ECO:0007669"/>
    <property type="project" value="UniProtKB-KW"/>
</dbReference>
<dbReference type="RefSeq" id="WP_106870297.1">
    <property type="nucleotide sequence ID" value="NZ_CP053841.1"/>
</dbReference>
<evidence type="ECO:0000256" key="8">
    <source>
        <dbReference type="ARBA" id="ARBA00023098"/>
    </source>
</evidence>
<proteinExistence type="inferred from homology"/>
<feature type="binding site" evidence="11">
    <location>
        <position position="162"/>
    </location>
    <ligand>
        <name>sn-glycerol 3-phosphate</name>
        <dbReference type="ChEBI" id="CHEBI:57597"/>
    </ligand>
</feature>
<feature type="domain" description="Glycerol-3-phosphate dehydrogenase NAD-dependent C-terminal" evidence="16">
    <location>
        <begin position="151"/>
        <end position="284"/>
    </location>
</feature>
<dbReference type="InterPro" id="IPR013328">
    <property type="entry name" value="6PGD_dom2"/>
</dbReference>
<evidence type="ECO:0000259" key="15">
    <source>
        <dbReference type="Pfam" id="PF01210"/>
    </source>
</evidence>
<dbReference type="AlphaFoldDB" id="A0A2P8R290"/>
<feature type="binding site" evidence="11">
    <location>
        <position position="110"/>
    </location>
    <ligand>
        <name>sn-glycerol 3-phosphate</name>
        <dbReference type="ChEBI" id="CHEBI:57597"/>
    </ligand>
</feature>
<evidence type="ECO:0000313" key="18">
    <source>
        <dbReference type="Proteomes" id="UP000240535"/>
    </source>
</evidence>
<dbReference type="OrthoDB" id="9812273at2"/>
<dbReference type="NCBIfam" id="NF000943">
    <property type="entry name" value="PRK00094.2-1"/>
    <property type="match status" value="1"/>
</dbReference>
<keyword evidence="3 11" id="KW-0444">Lipid biosynthesis</keyword>
<keyword evidence="5 11" id="KW-0521">NADP</keyword>
<feature type="binding site" evidence="11">
    <location>
        <position position="215"/>
    </location>
    <ligand>
        <name>sn-glycerol 3-phosphate</name>
        <dbReference type="ChEBI" id="CHEBI:57597"/>
    </ligand>
</feature>
<organism evidence="17 18">
    <name type="scientific">Campylobacter blaseri</name>
    <dbReference type="NCBI Taxonomy" id="2042961"/>
    <lineage>
        <taxon>Bacteria</taxon>
        <taxon>Pseudomonadati</taxon>
        <taxon>Campylobacterota</taxon>
        <taxon>Epsilonproteobacteria</taxon>
        <taxon>Campylobacterales</taxon>
        <taxon>Campylobacteraceae</taxon>
        <taxon>Campylobacter</taxon>
    </lineage>
</organism>
<evidence type="ECO:0000256" key="11">
    <source>
        <dbReference type="HAMAP-Rule" id="MF_00394"/>
    </source>
</evidence>
<comment type="caution">
    <text evidence="11">Lacks conserved residue(s) required for the propagation of feature annotation.</text>
</comment>
<dbReference type="Pfam" id="PF07479">
    <property type="entry name" value="NAD_Gly3P_dh_C"/>
    <property type="match status" value="1"/>
</dbReference>
<dbReference type="GO" id="GO:0046168">
    <property type="term" value="P:glycerol-3-phosphate catabolic process"/>
    <property type="evidence" value="ECO:0007669"/>
    <property type="project" value="InterPro"/>
</dbReference>
<dbReference type="GO" id="GO:0005829">
    <property type="term" value="C:cytosol"/>
    <property type="evidence" value="ECO:0007669"/>
    <property type="project" value="TreeGrafter"/>
</dbReference>
<feature type="binding site" evidence="13">
    <location>
        <begin position="226"/>
        <end position="227"/>
    </location>
    <ligand>
        <name>substrate</name>
    </ligand>
</feature>
<evidence type="ECO:0000256" key="12">
    <source>
        <dbReference type="PIRSR" id="PIRSR000114-1"/>
    </source>
</evidence>
<keyword evidence="8 11" id="KW-0443">Lipid metabolism</keyword>
<keyword evidence="6 11" id="KW-0560">Oxidoreductase</keyword>
<feature type="binding site" evidence="11">
    <location>
        <position position="112"/>
    </location>
    <ligand>
        <name>NADPH</name>
        <dbReference type="ChEBI" id="CHEBI:57783"/>
    </ligand>
</feature>
<dbReference type="GO" id="GO:0141152">
    <property type="term" value="F:glycerol-3-phosphate dehydrogenase (NAD+) activity"/>
    <property type="evidence" value="ECO:0007669"/>
    <property type="project" value="RHEA"/>
</dbReference>
<dbReference type="Gene3D" id="1.10.1040.10">
    <property type="entry name" value="N-(1-d-carboxylethyl)-l-norvaline Dehydrogenase, domain 2"/>
    <property type="match status" value="1"/>
</dbReference>
<dbReference type="EMBL" id="PDHH01000002">
    <property type="protein sequence ID" value="PSM52625.1"/>
    <property type="molecule type" value="Genomic_DNA"/>
</dbReference>
<evidence type="ECO:0000256" key="2">
    <source>
        <dbReference type="ARBA" id="ARBA00022490"/>
    </source>
</evidence>
<feature type="binding site" evidence="11">
    <location>
        <position position="108"/>
    </location>
    <ligand>
        <name>sn-glycerol 3-phosphate</name>
        <dbReference type="ChEBI" id="CHEBI:57597"/>
    </ligand>
</feature>
<comment type="catalytic activity">
    <reaction evidence="11">
        <text>sn-glycerol 3-phosphate + NADP(+) = dihydroxyacetone phosphate + NADPH + H(+)</text>
        <dbReference type="Rhea" id="RHEA:11096"/>
        <dbReference type="ChEBI" id="CHEBI:15378"/>
        <dbReference type="ChEBI" id="CHEBI:57597"/>
        <dbReference type="ChEBI" id="CHEBI:57642"/>
        <dbReference type="ChEBI" id="CHEBI:57783"/>
        <dbReference type="ChEBI" id="CHEBI:58349"/>
        <dbReference type="EC" id="1.1.1.94"/>
    </reaction>
</comment>
<dbReference type="InterPro" id="IPR011128">
    <property type="entry name" value="G3P_DH_NAD-dep_N"/>
</dbReference>
<dbReference type="NCBIfam" id="NF000940">
    <property type="entry name" value="PRK00094.1-2"/>
    <property type="match status" value="1"/>
</dbReference>
<feature type="binding site" evidence="14">
    <location>
        <begin position="8"/>
        <end position="13"/>
    </location>
    <ligand>
        <name>NAD(+)</name>
        <dbReference type="ChEBI" id="CHEBI:57540"/>
    </ligand>
</feature>
<dbReference type="PIRSF" id="PIRSF000114">
    <property type="entry name" value="Glycerol-3-P_dh"/>
    <property type="match status" value="1"/>
</dbReference>
<feature type="binding site" evidence="11">
    <location>
        <position position="250"/>
    </location>
    <ligand>
        <name>NADPH</name>
        <dbReference type="ChEBI" id="CHEBI:57783"/>
    </ligand>
</feature>
<dbReference type="InterPro" id="IPR036291">
    <property type="entry name" value="NAD(P)-bd_dom_sf"/>
</dbReference>
<keyword evidence="18" id="KW-1185">Reference proteome</keyword>
<evidence type="ECO:0000256" key="3">
    <source>
        <dbReference type="ARBA" id="ARBA00022516"/>
    </source>
</evidence>
<feature type="binding site" evidence="11">
    <location>
        <position position="227"/>
    </location>
    <ligand>
        <name>sn-glycerol 3-phosphate</name>
        <dbReference type="ChEBI" id="CHEBI:57597"/>
    </ligand>
</feature>
<dbReference type="Pfam" id="PF01210">
    <property type="entry name" value="NAD_Gly3P_dh_N"/>
    <property type="match status" value="1"/>
</dbReference>
<accession>A0A2P8R290</accession>
<keyword evidence="10 11" id="KW-1208">Phospholipid metabolism</keyword>
<sequence length="299" mass="32634">MSKIAVIGAGKWGNALFNAFSEKNDCVITSRTKRDIENFVSINEALECEYLVFSIATQITDNWLKQNFKNKNQKILITSKGIEAETGRFLDEIFKNYTDEGNICSLSGPSFATEVMQKLPCAVVVSSKNIELASEFASFFPSYMKAYVSEDVIGAEISGAYKNVIAIASGICDGLKLGNNARASLISRGLIEMNRFGKFYGGLDITFLGLSGAGDLFLTASSKLSRNYRVGFGLAQGKKLDKILDELGEVAEGVFTSKAILKLALENEIYTPIANEVALVMDGKSLKDSINDLMRQDRG</sequence>
<dbReference type="HAMAP" id="MF_00394">
    <property type="entry name" value="NAD_Glyc3P_dehydrog"/>
    <property type="match status" value="1"/>
</dbReference>
<dbReference type="InterPro" id="IPR006109">
    <property type="entry name" value="G3P_DH_NAD-dep_C"/>
</dbReference>
<feature type="binding site" evidence="11">
    <location>
        <position position="226"/>
    </location>
    <ligand>
        <name>NADPH</name>
        <dbReference type="ChEBI" id="CHEBI:57783"/>
    </ligand>
</feature>